<dbReference type="GO" id="GO:0003964">
    <property type="term" value="F:RNA-directed DNA polymerase activity"/>
    <property type="evidence" value="ECO:0007669"/>
    <property type="project" value="UniProtKB-KW"/>
</dbReference>
<keyword evidence="1" id="KW-0548">Nucleotidyltransferase</keyword>
<proteinExistence type="predicted"/>
<keyword evidence="1" id="KW-0695">RNA-directed DNA polymerase</keyword>
<dbReference type="EMBL" id="BKCJ010539097">
    <property type="protein sequence ID" value="GFB03981.1"/>
    <property type="molecule type" value="Genomic_DNA"/>
</dbReference>
<accession>A0A699KNN6</accession>
<sequence length="218" mass="24944">GSDDKSKKISWISWNLALASKEKEGLGIGSLFSLNHALIQKWRWRFINNPHALWSRLIVAIHGPNKDTYSFCSHVKSKGVWSRIVGSVNKMHEKCFIPHSSIQRRVNNEASTKFWHDTWVGISSFKHQFPHLFRLAMNMDCLVRDCWNNGWHFKWTRKVSSGSNADQFASLHNILSAISLNDSEEAWVWSIGTSFFTVKSARGQIDNGFLPDGGLETR</sequence>
<keyword evidence="1" id="KW-0808">Transferase</keyword>
<name>A0A699KNN6_TANCI</name>
<evidence type="ECO:0000313" key="1">
    <source>
        <dbReference type="EMBL" id="GFB03981.1"/>
    </source>
</evidence>
<organism evidence="1">
    <name type="scientific">Tanacetum cinerariifolium</name>
    <name type="common">Dalmatian daisy</name>
    <name type="synonym">Chrysanthemum cinerariifolium</name>
    <dbReference type="NCBI Taxonomy" id="118510"/>
    <lineage>
        <taxon>Eukaryota</taxon>
        <taxon>Viridiplantae</taxon>
        <taxon>Streptophyta</taxon>
        <taxon>Embryophyta</taxon>
        <taxon>Tracheophyta</taxon>
        <taxon>Spermatophyta</taxon>
        <taxon>Magnoliopsida</taxon>
        <taxon>eudicotyledons</taxon>
        <taxon>Gunneridae</taxon>
        <taxon>Pentapetalae</taxon>
        <taxon>asterids</taxon>
        <taxon>campanulids</taxon>
        <taxon>Asterales</taxon>
        <taxon>Asteraceae</taxon>
        <taxon>Asteroideae</taxon>
        <taxon>Anthemideae</taxon>
        <taxon>Anthemidinae</taxon>
        <taxon>Tanacetum</taxon>
    </lineage>
</organism>
<dbReference type="PANTHER" id="PTHR36617:SF16">
    <property type="entry name" value="OS04G0516500 PROTEIN"/>
    <property type="match status" value="1"/>
</dbReference>
<dbReference type="AlphaFoldDB" id="A0A699KNN6"/>
<dbReference type="PANTHER" id="PTHR36617">
    <property type="entry name" value="PROTEIN, PUTATIVE-RELATED"/>
    <property type="match status" value="1"/>
</dbReference>
<feature type="non-terminal residue" evidence="1">
    <location>
        <position position="1"/>
    </location>
</feature>
<reference evidence="1" key="1">
    <citation type="journal article" date="2019" name="Sci. Rep.">
        <title>Draft genome of Tanacetum cinerariifolium, the natural source of mosquito coil.</title>
        <authorList>
            <person name="Yamashiro T."/>
            <person name="Shiraishi A."/>
            <person name="Satake H."/>
            <person name="Nakayama K."/>
        </authorList>
    </citation>
    <scope>NUCLEOTIDE SEQUENCE</scope>
</reference>
<protein>
    <submittedName>
        <fullName evidence="1">RNA-directed DNA polymerase, eukaryota, reverse transcriptase zinc-binding domain protein</fullName>
    </submittedName>
</protein>
<comment type="caution">
    <text evidence="1">The sequence shown here is derived from an EMBL/GenBank/DDBJ whole genome shotgun (WGS) entry which is preliminary data.</text>
</comment>
<gene>
    <name evidence="1" type="ORF">Tci_675952</name>
</gene>